<sequence length="180" mass="20675">MENPVNEVRDVVRGVTEPHDAAEIARNVEKYFTEDAIILHPALDLPRTPNSRDHIMGIYKWFRVNTINQKIWFNSVAFNEDFTICHIDLTEDLYLRNIPLISQKKFSGRLLVTLELKKCDDNKYRITSQRDTALSDISWTGLASGIFPLVGTLKYYWKAWAAIFAGTTGRFLLGRGWLGP</sequence>
<dbReference type="PANTHER" id="PTHR35393:SF1">
    <property type="entry name" value="SNOAL-LIKE DOMAIN-CONTAINING PROTEIN"/>
    <property type="match status" value="1"/>
</dbReference>
<evidence type="ECO:0000313" key="2">
    <source>
        <dbReference type="EMBL" id="KAG0146522.1"/>
    </source>
</evidence>
<evidence type="ECO:0000313" key="3">
    <source>
        <dbReference type="Proteomes" id="UP000886653"/>
    </source>
</evidence>
<accession>A0A9P6NLT5</accession>
<dbReference type="OrthoDB" id="2344312at2759"/>
<organism evidence="2 3">
    <name type="scientific">Cronartium quercuum f. sp. fusiforme G11</name>
    <dbReference type="NCBI Taxonomy" id="708437"/>
    <lineage>
        <taxon>Eukaryota</taxon>
        <taxon>Fungi</taxon>
        <taxon>Dikarya</taxon>
        <taxon>Basidiomycota</taxon>
        <taxon>Pucciniomycotina</taxon>
        <taxon>Pucciniomycetes</taxon>
        <taxon>Pucciniales</taxon>
        <taxon>Coleosporiaceae</taxon>
        <taxon>Cronartium</taxon>
    </lineage>
</organism>
<dbReference type="PANTHER" id="PTHR35393">
    <property type="entry name" value="CHROMOSOME 1, WHOLE GENOME SHOTGUN SEQUENCE"/>
    <property type="match status" value="1"/>
</dbReference>
<evidence type="ECO:0000259" key="1">
    <source>
        <dbReference type="Pfam" id="PF24840"/>
    </source>
</evidence>
<reference evidence="2" key="1">
    <citation type="submission" date="2013-11" db="EMBL/GenBank/DDBJ databases">
        <title>Genome sequence of the fusiform rust pathogen reveals effectors for host alternation and coevolution with pine.</title>
        <authorList>
            <consortium name="DOE Joint Genome Institute"/>
            <person name="Smith K."/>
            <person name="Pendleton A."/>
            <person name="Kubisiak T."/>
            <person name="Anderson C."/>
            <person name="Salamov A."/>
            <person name="Aerts A."/>
            <person name="Riley R."/>
            <person name="Clum A."/>
            <person name="Lindquist E."/>
            <person name="Ence D."/>
            <person name="Campbell M."/>
            <person name="Kronenberg Z."/>
            <person name="Feau N."/>
            <person name="Dhillon B."/>
            <person name="Hamelin R."/>
            <person name="Burleigh J."/>
            <person name="Smith J."/>
            <person name="Yandell M."/>
            <person name="Nelson C."/>
            <person name="Grigoriev I."/>
            <person name="Davis J."/>
        </authorList>
    </citation>
    <scope>NUCLEOTIDE SEQUENCE</scope>
    <source>
        <strain evidence="2">G11</strain>
    </source>
</reference>
<dbReference type="InterPro" id="IPR057514">
    <property type="entry name" value="NTF2_SigF"/>
</dbReference>
<name>A0A9P6NLT5_9BASI</name>
<dbReference type="AlphaFoldDB" id="A0A9P6NLT5"/>
<comment type="caution">
    <text evidence="2">The sequence shown here is derived from an EMBL/GenBank/DDBJ whole genome shotgun (WGS) entry which is preliminary data.</text>
</comment>
<proteinExistence type="predicted"/>
<dbReference type="Proteomes" id="UP000886653">
    <property type="component" value="Unassembled WGS sequence"/>
</dbReference>
<dbReference type="EMBL" id="MU167260">
    <property type="protein sequence ID" value="KAG0146522.1"/>
    <property type="molecule type" value="Genomic_DNA"/>
</dbReference>
<dbReference type="Pfam" id="PF24840">
    <property type="entry name" value="NTF2_SigF"/>
    <property type="match status" value="1"/>
</dbReference>
<protein>
    <recommendedName>
        <fullName evidence="1">SigF-like NTF2-like domain-containing protein</fullName>
    </recommendedName>
</protein>
<keyword evidence="3" id="KW-1185">Reference proteome</keyword>
<gene>
    <name evidence="2" type="ORF">CROQUDRAFT_657340</name>
</gene>
<feature type="domain" description="SigF-like NTF2-like" evidence="1">
    <location>
        <begin position="1"/>
        <end position="177"/>
    </location>
</feature>